<evidence type="ECO:0000313" key="2">
    <source>
        <dbReference type="EMBL" id="RLW07094.1"/>
    </source>
</evidence>
<dbReference type="Proteomes" id="UP000276834">
    <property type="component" value="Unassembled WGS sequence"/>
</dbReference>
<keyword evidence="1" id="KW-0732">Signal</keyword>
<keyword evidence="3" id="KW-1185">Reference proteome</keyword>
<comment type="caution">
    <text evidence="2">The sequence shown here is derived from an EMBL/GenBank/DDBJ whole genome shotgun (WGS) entry which is preliminary data.</text>
</comment>
<evidence type="ECO:0000256" key="1">
    <source>
        <dbReference type="SAM" id="SignalP"/>
    </source>
</evidence>
<organism evidence="2 3">
    <name type="scientific">Chloebia gouldiae</name>
    <name type="common">Gouldian finch</name>
    <name type="synonym">Erythrura gouldiae</name>
    <dbReference type="NCBI Taxonomy" id="44316"/>
    <lineage>
        <taxon>Eukaryota</taxon>
        <taxon>Metazoa</taxon>
        <taxon>Chordata</taxon>
        <taxon>Craniata</taxon>
        <taxon>Vertebrata</taxon>
        <taxon>Euteleostomi</taxon>
        <taxon>Archelosauria</taxon>
        <taxon>Archosauria</taxon>
        <taxon>Dinosauria</taxon>
        <taxon>Saurischia</taxon>
        <taxon>Theropoda</taxon>
        <taxon>Coelurosauria</taxon>
        <taxon>Aves</taxon>
        <taxon>Neognathae</taxon>
        <taxon>Neoaves</taxon>
        <taxon>Telluraves</taxon>
        <taxon>Australaves</taxon>
        <taxon>Passeriformes</taxon>
        <taxon>Passeroidea</taxon>
        <taxon>Passeridae</taxon>
        <taxon>Chloebia</taxon>
    </lineage>
</organism>
<protein>
    <submittedName>
        <fullName evidence="2">Uncharacterized protein</fullName>
    </submittedName>
</protein>
<feature type="signal peptide" evidence="1">
    <location>
        <begin position="1"/>
        <end position="21"/>
    </location>
</feature>
<feature type="chain" id="PRO_5017965308" evidence="1">
    <location>
        <begin position="22"/>
        <end position="63"/>
    </location>
</feature>
<accession>A0A3L8SS19</accession>
<evidence type="ECO:0000313" key="3">
    <source>
        <dbReference type="Proteomes" id="UP000276834"/>
    </source>
</evidence>
<gene>
    <name evidence="2" type="ORF">DV515_00003939</name>
</gene>
<reference evidence="2 3" key="1">
    <citation type="journal article" date="2018" name="Proc. R. Soc. B">
        <title>A non-coding region near Follistatin controls head colour polymorphism in the Gouldian finch.</title>
        <authorList>
            <person name="Toomey M.B."/>
            <person name="Marques C.I."/>
            <person name="Andrade P."/>
            <person name="Araujo P.M."/>
            <person name="Sabatino S."/>
            <person name="Gazda M.A."/>
            <person name="Afonso S."/>
            <person name="Lopes R.J."/>
            <person name="Corbo J.C."/>
            <person name="Carneiro M."/>
        </authorList>
    </citation>
    <scope>NUCLEOTIDE SEQUENCE [LARGE SCALE GENOMIC DNA]</scope>
    <source>
        <strain evidence="2">Red01</strain>
        <tissue evidence="2">Muscle</tissue>
    </source>
</reference>
<sequence>MWGQISNLLVLLLVGYGKTSCGVVLQNVPAPETKLFLLISEDQGFGIKHHLCVCLGKQEFWHE</sequence>
<dbReference type="EMBL" id="QUSF01000008">
    <property type="protein sequence ID" value="RLW07094.1"/>
    <property type="molecule type" value="Genomic_DNA"/>
</dbReference>
<proteinExistence type="predicted"/>
<dbReference type="AlphaFoldDB" id="A0A3L8SS19"/>
<name>A0A3L8SS19_CHLGU</name>